<dbReference type="STRING" id="394096.DB31_2555"/>
<dbReference type="InterPro" id="IPR036390">
    <property type="entry name" value="WH_DNA-bd_sf"/>
</dbReference>
<name>A0A085W6X4_9BACT</name>
<evidence type="ECO:0000256" key="2">
    <source>
        <dbReference type="ARBA" id="ARBA00022475"/>
    </source>
</evidence>
<dbReference type="OrthoDB" id="9808671at2"/>
<dbReference type="NCBIfam" id="TIGR00765">
    <property type="entry name" value="yihY_not_rbn"/>
    <property type="match status" value="1"/>
</dbReference>
<evidence type="ECO:0000313" key="7">
    <source>
        <dbReference type="EMBL" id="KFE63437.1"/>
    </source>
</evidence>
<proteinExistence type="predicted"/>
<keyword evidence="5 6" id="KW-0472">Membrane</keyword>
<keyword evidence="8" id="KW-1185">Reference proteome</keyword>
<dbReference type="InterPro" id="IPR036388">
    <property type="entry name" value="WH-like_DNA-bd_sf"/>
</dbReference>
<organism evidence="7 8">
    <name type="scientific">Hyalangium minutum</name>
    <dbReference type="NCBI Taxonomy" id="394096"/>
    <lineage>
        <taxon>Bacteria</taxon>
        <taxon>Pseudomonadati</taxon>
        <taxon>Myxococcota</taxon>
        <taxon>Myxococcia</taxon>
        <taxon>Myxococcales</taxon>
        <taxon>Cystobacterineae</taxon>
        <taxon>Archangiaceae</taxon>
        <taxon>Hyalangium</taxon>
    </lineage>
</organism>
<keyword evidence="4 6" id="KW-1133">Transmembrane helix</keyword>
<reference evidence="7 8" key="1">
    <citation type="submission" date="2014-04" db="EMBL/GenBank/DDBJ databases">
        <title>Genome assembly of Hyalangium minutum DSM 14724.</title>
        <authorList>
            <person name="Sharma G."/>
            <person name="Subramanian S."/>
        </authorList>
    </citation>
    <scope>NUCLEOTIDE SEQUENCE [LARGE SCALE GENOMIC DNA]</scope>
    <source>
        <strain evidence="7 8">DSM 14724</strain>
    </source>
</reference>
<evidence type="ECO:0000313" key="8">
    <source>
        <dbReference type="Proteomes" id="UP000028725"/>
    </source>
</evidence>
<evidence type="ECO:0000256" key="5">
    <source>
        <dbReference type="ARBA" id="ARBA00023136"/>
    </source>
</evidence>
<dbReference type="InterPro" id="IPR017039">
    <property type="entry name" value="Virul_fac_BrkB"/>
</dbReference>
<dbReference type="InterPro" id="IPR000944">
    <property type="entry name" value="Tscrpt_reg_Rrf2"/>
</dbReference>
<dbReference type="PANTHER" id="PTHR30213:SF0">
    <property type="entry name" value="UPF0761 MEMBRANE PROTEIN YIHY"/>
    <property type="match status" value="1"/>
</dbReference>
<comment type="subcellular location">
    <subcellularLocation>
        <location evidence="1">Cell membrane</location>
        <topology evidence="1">Multi-pass membrane protein</topology>
    </subcellularLocation>
</comment>
<comment type="caution">
    <text evidence="7">The sequence shown here is derived from an EMBL/GenBank/DDBJ whole genome shotgun (WGS) entry which is preliminary data.</text>
</comment>
<protein>
    <submittedName>
        <fullName evidence="7">Ribonuclease BN</fullName>
    </submittedName>
</protein>
<evidence type="ECO:0000256" key="3">
    <source>
        <dbReference type="ARBA" id="ARBA00022692"/>
    </source>
</evidence>
<evidence type="ECO:0000256" key="4">
    <source>
        <dbReference type="ARBA" id="ARBA00022989"/>
    </source>
</evidence>
<dbReference type="RefSeq" id="WP_044195668.1">
    <property type="nucleotide sequence ID" value="NZ_JMCB01000017.1"/>
</dbReference>
<dbReference type="Pfam" id="PF03631">
    <property type="entry name" value="Virul_fac_BrkB"/>
    <property type="match status" value="1"/>
</dbReference>
<dbReference type="Pfam" id="PF02082">
    <property type="entry name" value="Rrf2"/>
    <property type="match status" value="1"/>
</dbReference>
<feature type="transmembrane region" description="Helical" evidence="6">
    <location>
        <begin position="267"/>
        <end position="288"/>
    </location>
</feature>
<feature type="transmembrane region" description="Helical" evidence="6">
    <location>
        <begin position="122"/>
        <end position="140"/>
    </location>
</feature>
<gene>
    <name evidence="7" type="ORF">DB31_2555</name>
</gene>
<dbReference type="EMBL" id="JMCB01000017">
    <property type="protein sequence ID" value="KFE63437.1"/>
    <property type="molecule type" value="Genomic_DNA"/>
</dbReference>
<dbReference type="PANTHER" id="PTHR30213">
    <property type="entry name" value="INNER MEMBRANE PROTEIN YHJD"/>
    <property type="match status" value="1"/>
</dbReference>
<keyword evidence="2" id="KW-1003">Cell membrane</keyword>
<dbReference type="AlphaFoldDB" id="A0A085W6X4"/>
<evidence type="ECO:0000256" key="1">
    <source>
        <dbReference type="ARBA" id="ARBA00004651"/>
    </source>
</evidence>
<sequence>MTRLHALLQTLRMMLLGSAQRLWKPVSETSVGRFATDVYLAARALVRDFMGEDISLRAAALTYISVFSLVPLMTVGLALLRTLHQEGFERRMRSAIYMALAPGLQDASTEFLDRFLTPTNSIAIGSVGFAALLFSASSLLRNIDGAVNEVWGIRRQRPIYIRALIYLGLLLLGPLFLAASFSGTGAVRTLIVNAGFSIAPQIVLVTTAGMAIVGLTFLYYWTPYAQVAVRSALAGGIVAGLGWVITKELYQQFAEQIFRYDKLWGSLSVVPLFLAWIHISWLLVLTGARLSYAVEHASFRDSLWAFGNHPRALELVATRIATEATLAWTDGLPAPTPQELARRLRVPESFVFDAIDRMTEAKLLERGRKGGVQPARDPSDLSLAEISSCIHGVTILGGPETWTGPRGASGFEHVETLFHSADAATADVLRKTKWSDLIAHLRPAPATAAAPGPSANVANG</sequence>
<keyword evidence="3 6" id="KW-0812">Transmembrane</keyword>
<feature type="transmembrane region" description="Helical" evidence="6">
    <location>
        <begin position="160"/>
        <end position="181"/>
    </location>
</feature>
<feature type="transmembrane region" description="Helical" evidence="6">
    <location>
        <begin position="227"/>
        <end position="246"/>
    </location>
</feature>
<evidence type="ECO:0000256" key="6">
    <source>
        <dbReference type="SAM" id="Phobius"/>
    </source>
</evidence>
<dbReference type="Gene3D" id="1.10.10.10">
    <property type="entry name" value="Winged helix-like DNA-binding domain superfamily/Winged helix DNA-binding domain"/>
    <property type="match status" value="1"/>
</dbReference>
<dbReference type="SUPFAM" id="SSF46785">
    <property type="entry name" value="Winged helix' DNA-binding domain"/>
    <property type="match status" value="1"/>
</dbReference>
<feature type="transmembrane region" description="Helical" evidence="6">
    <location>
        <begin position="202"/>
        <end position="221"/>
    </location>
</feature>
<accession>A0A085W6X4</accession>
<dbReference type="Proteomes" id="UP000028725">
    <property type="component" value="Unassembled WGS sequence"/>
</dbReference>
<dbReference type="GO" id="GO:0005886">
    <property type="term" value="C:plasma membrane"/>
    <property type="evidence" value="ECO:0007669"/>
    <property type="project" value="UniProtKB-SubCell"/>
</dbReference>
<feature type="transmembrane region" description="Helical" evidence="6">
    <location>
        <begin position="60"/>
        <end position="83"/>
    </location>
</feature>